<dbReference type="SUPFAM" id="SSF103473">
    <property type="entry name" value="MFS general substrate transporter"/>
    <property type="match status" value="1"/>
</dbReference>
<keyword evidence="3 6" id="KW-0812">Transmembrane</keyword>
<dbReference type="InterPro" id="IPR005829">
    <property type="entry name" value="Sugar_transporter_CS"/>
</dbReference>
<protein>
    <recommendedName>
        <fullName evidence="7">Major facilitator superfamily (MFS) profile domain-containing protein</fullName>
    </recommendedName>
</protein>
<dbReference type="Pfam" id="PF00083">
    <property type="entry name" value="Sugar_tr"/>
    <property type="match status" value="2"/>
</dbReference>
<dbReference type="GO" id="GO:0016020">
    <property type="term" value="C:membrane"/>
    <property type="evidence" value="ECO:0007669"/>
    <property type="project" value="UniProtKB-SubCell"/>
</dbReference>
<evidence type="ECO:0000256" key="1">
    <source>
        <dbReference type="ARBA" id="ARBA00004141"/>
    </source>
</evidence>
<dbReference type="OrthoDB" id="512346at2759"/>
<feature type="domain" description="Major facilitator superfamily (MFS) profile" evidence="7">
    <location>
        <begin position="53"/>
        <end position="508"/>
    </location>
</feature>
<evidence type="ECO:0000256" key="3">
    <source>
        <dbReference type="ARBA" id="ARBA00022692"/>
    </source>
</evidence>
<evidence type="ECO:0000259" key="7">
    <source>
        <dbReference type="PROSITE" id="PS50850"/>
    </source>
</evidence>
<feature type="transmembrane region" description="Helical" evidence="6">
    <location>
        <begin position="453"/>
        <end position="473"/>
    </location>
</feature>
<feature type="transmembrane region" description="Helical" evidence="6">
    <location>
        <begin position="180"/>
        <end position="199"/>
    </location>
</feature>
<dbReference type="InterPro" id="IPR005828">
    <property type="entry name" value="MFS_sugar_transport-like"/>
</dbReference>
<feature type="transmembrane region" description="Helical" evidence="6">
    <location>
        <begin position="148"/>
        <end position="168"/>
    </location>
</feature>
<keyword evidence="2" id="KW-0813">Transport</keyword>
<evidence type="ECO:0000256" key="2">
    <source>
        <dbReference type="ARBA" id="ARBA00022448"/>
    </source>
</evidence>
<dbReference type="PANTHER" id="PTHR23511">
    <property type="entry name" value="SYNAPTIC VESICLE GLYCOPROTEIN 2"/>
    <property type="match status" value="1"/>
</dbReference>
<accession>A0A250X5P0</accession>
<dbReference type="Proteomes" id="UP000232323">
    <property type="component" value="Unassembled WGS sequence"/>
</dbReference>
<dbReference type="PROSITE" id="PS50850">
    <property type="entry name" value="MFS"/>
    <property type="match status" value="1"/>
</dbReference>
<comment type="subcellular location">
    <subcellularLocation>
        <location evidence="1">Membrane</location>
        <topology evidence="1">Multi-pass membrane protein</topology>
    </subcellularLocation>
</comment>
<evidence type="ECO:0000256" key="4">
    <source>
        <dbReference type="ARBA" id="ARBA00022989"/>
    </source>
</evidence>
<keyword evidence="4 6" id="KW-1133">Transmembrane helix</keyword>
<keyword evidence="5 6" id="KW-0472">Membrane</keyword>
<name>A0A250X5P0_9CHLO</name>
<comment type="caution">
    <text evidence="8">The sequence shown here is derived from an EMBL/GenBank/DDBJ whole genome shotgun (WGS) entry which is preliminary data.</text>
</comment>
<feature type="transmembrane region" description="Helical" evidence="6">
    <location>
        <begin position="90"/>
        <end position="110"/>
    </location>
</feature>
<feature type="transmembrane region" description="Helical" evidence="6">
    <location>
        <begin position="119"/>
        <end position="142"/>
    </location>
</feature>
<dbReference type="Gene3D" id="1.20.1250.20">
    <property type="entry name" value="MFS general substrate transporter like domains"/>
    <property type="match status" value="1"/>
</dbReference>
<dbReference type="GO" id="GO:0022857">
    <property type="term" value="F:transmembrane transporter activity"/>
    <property type="evidence" value="ECO:0007669"/>
    <property type="project" value="InterPro"/>
</dbReference>
<evidence type="ECO:0000256" key="6">
    <source>
        <dbReference type="SAM" id="Phobius"/>
    </source>
</evidence>
<proteinExistence type="predicted"/>
<dbReference type="AlphaFoldDB" id="A0A250X5P0"/>
<dbReference type="EMBL" id="BEGY01000029">
    <property type="protein sequence ID" value="GAX78070.1"/>
    <property type="molecule type" value="Genomic_DNA"/>
</dbReference>
<dbReference type="InterPro" id="IPR036259">
    <property type="entry name" value="MFS_trans_sf"/>
</dbReference>
<dbReference type="PANTHER" id="PTHR23511:SF5">
    <property type="entry name" value="MAJOR FACILITATOR-TYPE TRANSPORTER HXNZ-RELATED"/>
    <property type="match status" value="1"/>
</dbReference>
<feature type="transmembrane region" description="Helical" evidence="6">
    <location>
        <begin position="314"/>
        <end position="335"/>
    </location>
</feature>
<dbReference type="STRING" id="1157962.A0A250X5P0"/>
<feature type="transmembrane region" description="Helical" evidence="6">
    <location>
        <begin position="418"/>
        <end position="441"/>
    </location>
</feature>
<feature type="transmembrane region" description="Helical" evidence="6">
    <location>
        <begin position="53"/>
        <end position="78"/>
    </location>
</feature>
<keyword evidence="9" id="KW-1185">Reference proteome</keyword>
<dbReference type="PROSITE" id="PS00216">
    <property type="entry name" value="SUGAR_TRANSPORT_1"/>
    <property type="match status" value="1"/>
</dbReference>
<evidence type="ECO:0000313" key="9">
    <source>
        <dbReference type="Proteomes" id="UP000232323"/>
    </source>
</evidence>
<feature type="transmembrane region" description="Helical" evidence="6">
    <location>
        <begin position="485"/>
        <end position="503"/>
    </location>
</feature>
<feature type="transmembrane region" description="Helical" evidence="6">
    <location>
        <begin position="205"/>
        <end position="225"/>
    </location>
</feature>
<reference evidence="8 9" key="1">
    <citation type="submission" date="2017-08" db="EMBL/GenBank/DDBJ databases">
        <title>Acidophilic green algal genome provides insights into adaptation to an acidic environment.</title>
        <authorList>
            <person name="Hirooka S."/>
            <person name="Hirose Y."/>
            <person name="Kanesaki Y."/>
            <person name="Higuchi S."/>
            <person name="Fujiwara T."/>
            <person name="Onuma R."/>
            <person name="Era A."/>
            <person name="Ohbayashi R."/>
            <person name="Uzuka A."/>
            <person name="Nozaki H."/>
            <person name="Yoshikawa H."/>
            <person name="Miyagishima S.Y."/>
        </authorList>
    </citation>
    <scope>NUCLEOTIDE SEQUENCE [LARGE SCALE GENOMIC DNA]</scope>
    <source>
        <strain evidence="8 9">NIES-2499</strain>
    </source>
</reference>
<organism evidence="8 9">
    <name type="scientific">Chlamydomonas eustigma</name>
    <dbReference type="NCBI Taxonomy" id="1157962"/>
    <lineage>
        <taxon>Eukaryota</taxon>
        <taxon>Viridiplantae</taxon>
        <taxon>Chlorophyta</taxon>
        <taxon>core chlorophytes</taxon>
        <taxon>Chlorophyceae</taxon>
        <taxon>CS clade</taxon>
        <taxon>Chlamydomonadales</taxon>
        <taxon>Chlamydomonadaceae</taxon>
        <taxon>Chlamydomonas</taxon>
    </lineage>
</organism>
<evidence type="ECO:0000256" key="5">
    <source>
        <dbReference type="ARBA" id="ARBA00023136"/>
    </source>
</evidence>
<gene>
    <name evidence="8" type="ORF">CEUSTIGMA_g5512.t1</name>
</gene>
<dbReference type="InterPro" id="IPR020846">
    <property type="entry name" value="MFS_dom"/>
</dbReference>
<evidence type="ECO:0000313" key="8">
    <source>
        <dbReference type="EMBL" id="GAX78070.1"/>
    </source>
</evidence>
<sequence length="538" mass="56663">MEASNMDLFTGSQENPEVNITAASTTPPVAEETTYTAEEAIEHLGFGKFQWGMLLYVGLIWFADAMELMMLSFIGPAVRGEFHLDANSESVLTSCVFVGMILGSSFWGALADTRGRRPAFLYTALGSAAFAYLSAAAPNFWVLLGMRTMLGIGLAGTTVGDTLFLELIPKSQRGRWMMALGLFWTLGSISEAALAWWLLSDHGWRVLLAASATPLALLLLLFPLLPESPRYLLVKGQREAAEKVLQRIAEVNGKALPAGKLVAAAASDLNERASQLAAEVSKGAEGAMSSLKKLGQDMGTAASRLLAPQLRTTTLLLASTWLLNMMGYYGIVLLATEIHLTPDTASGVAEAGAAAASSTIGLTSEDFKNILITSAGELPALFVALAGMEVLGRRTTVAVALGGCALATGLLTTDPSGLNFTALMFVGRLLISVAFNTLMVYTKELFPTSLRSLGLGTCNAIGRAGGMIAPFIVIKLCHGGQAHTAELVLAGFCGVAAIAVSLVSRETLGQPLADTEQEQASNYALLDAGSSEEKRALL</sequence>